<dbReference type="EnsemblMetazoa" id="G16647.2">
    <property type="protein sequence ID" value="G16647.2:cds"/>
    <property type="gene ID" value="G16647"/>
</dbReference>
<evidence type="ECO:0000313" key="3">
    <source>
        <dbReference type="EnsemblMetazoa" id="G16647.2:cds"/>
    </source>
</evidence>
<feature type="region of interest" description="Disordered" evidence="2">
    <location>
        <begin position="651"/>
        <end position="675"/>
    </location>
</feature>
<dbReference type="PANTHER" id="PTHR34649">
    <property type="entry name" value="CILIA- AND FLAGELLA-ASSOCIATED PROTEIN 99"/>
    <property type="match status" value="1"/>
</dbReference>
<sequence length="721" mass="84430">MGSISSVIIINQSDVDKVFRILSRCSCGLFNYVCYYLCRLDACCFVDIGNKVEGIKKTKMSLSHGQLLVHCIRVLDSYNSDTQSVEEHVNKYLKNNQIYDDSDQTFIVEVFSECVRYSNLMQVVLDGFYAKDGKKTLRSEQNLYTVVCYLALFRLDELGMAHFRKFVSSQDINRMYRFLNFFLDEKNLLTWIQDGWEKYYEHVFVETNMISSIQRWMPELQEMIGQMKDKIANRLKPKRKNLPTTEMKPFNITQPRPRSIPIPEPIPKLKKHKPVPKTLYSEPKEFSQIKKSKESNRRIAEERLMEASGIKFACANPAKSEKTIEILNNIVSEEEAKLEFERHRANPPPSFLSREVPIKMNTATILREGNLYRKKEAEEIKKWENLEAGAKDASDFLKWQTEMRQQDLEDELAEIERRRLQGKLSHEEAILARQDLIQENKQKVKSMKEETEKMMQDYLQKKFSEEKEMRQLVEDTMQGHKNAKEATKKLREYKRKIVQEVNEESKELMKQALEEAEEEMRRRMELIHQIRAMEAVPIIRQKFVDLTATSGHGLLSEMSIAELRERLSLFRIAEKETEEQRRDDILASKQAKDQMLLETLETISKHRLEQTKSAAVRFECKKKGLIPKKPEIKDSKLLELEKKLEERKAQRKREQEKLKVVPSKQSVNQTRSLINQKKALEESRWRELEMTQERAARLMGDGVMKSQSASRLASASAILAS</sequence>
<accession>A0A8W8J332</accession>
<feature type="compositionally biased region" description="Polar residues" evidence="2">
    <location>
        <begin position="663"/>
        <end position="675"/>
    </location>
</feature>
<evidence type="ECO:0000313" key="4">
    <source>
        <dbReference type="Proteomes" id="UP000005408"/>
    </source>
</evidence>
<dbReference type="GeneID" id="105339626"/>
<evidence type="ECO:0000256" key="1">
    <source>
        <dbReference type="SAM" id="Coils"/>
    </source>
</evidence>
<feature type="coiled-coil region" evidence="1">
    <location>
        <begin position="398"/>
        <end position="533"/>
    </location>
</feature>
<feature type="compositionally biased region" description="Low complexity" evidence="2">
    <location>
        <begin position="708"/>
        <end position="721"/>
    </location>
</feature>
<dbReference type="RefSeq" id="XP_034327944.1">
    <property type="nucleotide sequence ID" value="XM_034472053.2"/>
</dbReference>
<reference evidence="3" key="1">
    <citation type="submission" date="2022-08" db="UniProtKB">
        <authorList>
            <consortium name="EnsemblMetazoa"/>
        </authorList>
    </citation>
    <scope>IDENTIFICATION</scope>
    <source>
        <strain evidence="3">05x7-T-G4-1.051#20</strain>
    </source>
</reference>
<protein>
    <recommendedName>
        <fullName evidence="5">Cilia- and flagella-associated protein 99</fullName>
    </recommendedName>
</protein>
<organism evidence="3 4">
    <name type="scientific">Magallana gigas</name>
    <name type="common">Pacific oyster</name>
    <name type="synonym">Crassostrea gigas</name>
    <dbReference type="NCBI Taxonomy" id="29159"/>
    <lineage>
        <taxon>Eukaryota</taxon>
        <taxon>Metazoa</taxon>
        <taxon>Spiralia</taxon>
        <taxon>Lophotrochozoa</taxon>
        <taxon>Mollusca</taxon>
        <taxon>Bivalvia</taxon>
        <taxon>Autobranchia</taxon>
        <taxon>Pteriomorphia</taxon>
        <taxon>Ostreida</taxon>
        <taxon>Ostreoidea</taxon>
        <taxon>Ostreidae</taxon>
        <taxon>Magallana</taxon>
    </lineage>
</organism>
<feature type="region of interest" description="Disordered" evidence="2">
    <location>
        <begin position="699"/>
        <end position="721"/>
    </location>
</feature>
<evidence type="ECO:0008006" key="5">
    <source>
        <dbReference type="Google" id="ProtNLM"/>
    </source>
</evidence>
<evidence type="ECO:0000256" key="2">
    <source>
        <dbReference type="SAM" id="MobiDB-lite"/>
    </source>
</evidence>
<name>A0A8W8J332_MAGGI</name>
<proteinExistence type="predicted"/>
<dbReference type="PANTHER" id="PTHR34649:SF1">
    <property type="entry name" value="CILIA- AND FLAGELLA-ASSOCIATED PROTEIN 99"/>
    <property type="match status" value="1"/>
</dbReference>
<dbReference type="InterPro" id="IPR039341">
    <property type="entry name" value="CFAP99"/>
</dbReference>
<keyword evidence="4" id="KW-1185">Reference proteome</keyword>
<dbReference type="Proteomes" id="UP000005408">
    <property type="component" value="Unassembled WGS sequence"/>
</dbReference>
<dbReference type="AlphaFoldDB" id="A0A8W8J332"/>
<keyword evidence="1" id="KW-0175">Coiled coil</keyword>
<feature type="region of interest" description="Disordered" evidence="2">
    <location>
        <begin position="242"/>
        <end position="274"/>
    </location>
</feature>